<gene>
    <name evidence="1" type="ORF">NJF43_16990</name>
</gene>
<dbReference type="AlphaFoldDB" id="A0AA41WMZ5"/>
<protein>
    <submittedName>
        <fullName evidence="1">Integrase</fullName>
    </submittedName>
</protein>
<comment type="caution">
    <text evidence="1">The sequence shown here is derived from an EMBL/GenBank/DDBJ whole genome shotgun (WGS) entry which is preliminary data.</text>
</comment>
<dbReference type="EMBL" id="JAMYBS010000025">
    <property type="protein sequence ID" value="MCO7546453.1"/>
    <property type="molecule type" value="Genomic_DNA"/>
</dbReference>
<evidence type="ECO:0000313" key="1">
    <source>
        <dbReference type="EMBL" id="MCO7546453.1"/>
    </source>
</evidence>
<accession>A0AA41WMZ5</accession>
<organism evidence="1 2">
    <name type="scientific">Stutzerimonas nitrititolerans</name>
    <dbReference type="NCBI Taxonomy" id="2482751"/>
    <lineage>
        <taxon>Bacteria</taxon>
        <taxon>Pseudomonadati</taxon>
        <taxon>Pseudomonadota</taxon>
        <taxon>Gammaproteobacteria</taxon>
        <taxon>Pseudomonadales</taxon>
        <taxon>Pseudomonadaceae</taxon>
        <taxon>Stutzerimonas</taxon>
    </lineage>
</organism>
<evidence type="ECO:0000313" key="2">
    <source>
        <dbReference type="Proteomes" id="UP001165292"/>
    </source>
</evidence>
<dbReference type="Proteomes" id="UP001165292">
    <property type="component" value="Unassembled WGS sequence"/>
</dbReference>
<dbReference type="RefSeq" id="WP_253164319.1">
    <property type="nucleotide sequence ID" value="NZ_JAMYBS010000025.1"/>
</dbReference>
<proteinExistence type="predicted"/>
<reference evidence="1" key="1">
    <citation type="submission" date="2022-06" db="EMBL/GenBank/DDBJ databases">
        <title>Detection of beta-lactamases in bacteria of animal origin.</title>
        <authorList>
            <person name="Mlynarcik P."/>
            <person name="Zdarska V."/>
            <person name="Chudobova H."/>
            <person name="Prochazkova P."/>
            <person name="Hricova K."/>
            <person name="Mezerova K."/>
            <person name="Bardon J."/>
            <person name="Dolejska M."/>
            <person name="Sukkar I."/>
            <person name="Kolar M."/>
        </authorList>
    </citation>
    <scope>NUCLEOTIDE SEQUENCE</scope>
    <source>
        <strain evidence="1">S 300-3</strain>
    </source>
</reference>
<sequence>MPAYTIDPHPLFAGPESMVLGIEQYYARYPCVAAYLKSFSTELDVEKDFKWSLRFLARHNRAPGTFGNYRTFVERLLLWSWVFAGKSALTLNRDQFGQFLSFCKKPPSNWVGASPAVRFIQDDGNWTFNEGWRPFDIRSQTEADSYRPFTGTLRQIHSICSSFYNFLHAEDAAALNPVTASRSHNGNAESGIYPVRRYLSSDQLYHVLRILECRAVVNPTDERALFIVAATVFMYLRAADLAKSGEYCPSMDCFVLEDGKWWLVLDAPGTPSQRLAVNPKFLPYLKRYRKSRGLSPLPEQDEGVPMLETSYGRPGLSVRQIRDIVQGALRQVHAAITSSGECGDHWNVLLGSSLRFLRDSGARSAAQTREPAELQRDLRITCIAYTYGRYYRE</sequence>
<name>A0AA41WMZ5_9GAMM</name>